<sequence length="492" mass="53791">MEEAKLKEETAEMMEGQADHEEEELAPERIMSKKYPLSGMDAVFAVIFFAAAWLYWDLILFHRLIPESAATEGPAGLFWFSLFYTGAVLGYLAMKKKKPAAESWFWLAVLIAQSLSLVIFGDHILMGALQVLAIHGVGIYWTVSASGRLLENRTSHWVLFDVLNAGFIIPWGNFLRLPAVWCAGVKAGAGRIRGKKEFPLKKAAAVCGGILAALACLCVVIPLLSKADSSFKTVISGMSGWLTNGWSHFWSTVFSGTALMQLVLALFTGMFLYGLVYGCVSGRRAENMTQKSLTEIRDQFRFAPAISVILVLAVLTAVYIVFLLLQAGYMFGAFFGNLPEGFSYAEYARTGFFELCQTVLVNGAVLLAINLAAKKGVCEGKAFQAAAALVCAATLLLIVMAASKMGLYITVYGLTVKRVLVSVFLLWLAIVFISALLLCFRRIPLVRIAAFSGAVLFTLLCILPVEKGIQEYNSAGNVFFPVQPCLFKECVI</sequence>
<evidence type="ECO:0000256" key="1">
    <source>
        <dbReference type="SAM" id="MobiDB-lite"/>
    </source>
</evidence>
<evidence type="ECO:0000313" key="4">
    <source>
        <dbReference type="Proteomes" id="UP000292927"/>
    </source>
</evidence>
<name>A0A4Q7PPL6_9FIRM</name>
<organism evidence="3 4">
    <name type="scientific">Cuneatibacter caecimuris</name>
    <dbReference type="NCBI Taxonomy" id="1796618"/>
    <lineage>
        <taxon>Bacteria</taxon>
        <taxon>Bacillati</taxon>
        <taxon>Bacillota</taxon>
        <taxon>Clostridia</taxon>
        <taxon>Lachnospirales</taxon>
        <taxon>Lachnospiraceae</taxon>
        <taxon>Cuneatibacter</taxon>
    </lineage>
</organism>
<dbReference type="EMBL" id="SGXF01000001">
    <property type="protein sequence ID" value="RZT01988.1"/>
    <property type="molecule type" value="Genomic_DNA"/>
</dbReference>
<comment type="caution">
    <text evidence="3">The sequence shown here is derived from an EMBL/GenBank/DDBJ whole genome shotgun (WGS) entry which is preliminary data.</text>
</comment>
<dbReference type="Proteomes" id="UP000292927">
    <property type="component" value="Unassembled WGS sequence"/>
</dbReference>
<feature type="region of interest" description="Disordered" evidence="1">
    <location>
        <begin position="1"/>
        <end position="23"/>
    </location>
</feature>
<keyword evidence="2" id="KW-0812">Transmembrane</keyword>
<keyword evidence="2" id="KW-0472">Membrane</keyword>
<dbReference type="Pfam" id="PF13687">
    <property type="entry name" value="DUF4153"/>
    <property type="match status" value="1"/>
</dbReference>
<feature type="transmembrane region" description="Helical" evidence="2">
    <location>
        <begin position="203"/>
        <end position="224"/>
    </location>
</feature>
<feature type="transmembrane region" description="Helical" evidence="2">
    <location>
        <begin position="104"/>
        <end position="121"/>
    </location>
</feature>
<reference evidence="3 4" key="1">
    <citation type="submission" date="2019-02" db="EMBL/GenBank/DDBJ databases">
        <title>Genomic Encyclopedia of Type Strains, Phase IV (KMG-IV): sequencing the most valuable type-strain genomes for metagenomic binning, comparative biology and taxonomic classification.</title>
        <authorList>
            <person name="Goeker M."/>
        </authorList>
    </citation>
    <scope>NUCLEOTIDE SEQUENCE [LARGE SCALE GENOMIC DNA]</scope>
    <source>
        <strain evidence="3 4">DSM 29486</strain>
    </source>
</reference>
<evidence type="ECO:0000313" key="3">
    <source>
        <dbReference type="EMBL" id="RZT01988.1"/>
    </source>
</evidence>
<dbReference type="AlphaFoldDB" id="A0A4Q7PPL6"/>
<protein>
    <submittedName>
        <fullName evidence="3">Uncharacterized protein DUF4173</fullName>
    </submittedName>
</protein>
<feature type="transmembrane region" description="Helical" evidence="2">
    <location>
        <begin position="351"/>
        <end position="373"/>
    </location>
</feature>
<keyword evidence="4" id="KW-1185">Reference proteome</keyword>
<feature type="transmembrane region" description="Helical" evidence="2">
    <location>
        <begin position="37"/>
        <end position="56"/>
    </location>
</feature>
<feature type="transmembrane region" description="Helical" evidence="2">
    <location>
        <begin position="445"/>
        <end position="465"/>
    </location>
</feature>
<feature type="transmembrane region" description="Helical" evidence="2">
    <location>
        <begin position="385"/>
        <end position="407"/>
    </location>
</feature>
<accession>A0A4Q7PPL6</accession>
<feature type="transmembrane region" description="Helical" evidence="2">
    <location>
        <begin position="258"/>
        <end position="280"/>
    </location>
</feature>
<evidence type="ECO:0000256" key="2">
    <source>
        <dbReference type="SAM" id="Phobius"/>
    </source>
</evidence>
<feature type="transmembrane region" description="Helical" evidence="2">
    <location>
        <begin position="76"/>
        <end position="92"/>
    </location>
</feature>
<dbReference type="InterPro" id="IPR025291">
    <property type="entry name" value="DUF4153"/>
</dbReference>
<gene>
    <name evidence="3" type="ORF">EV209_0088</name>
</gene>
<feature type="transmembrane region" description="Helical" evidence="2">
    <location>
        <begin position="127"/>
        <end position="143"/>
    </location>
</feature>
<proteinExistence type="predicted"/>
<feature type="transmembrane region" description="Helical" evidence="2">
    <location>
        <begin position="301"/>
        <end position="331"/>
    </location>
</feature>
<dbReference type="RefSeq" id="WP_165388762.1">
    <property type="nucleotide sequence ID" value="NZ_SGXF01000001.1"/>
</dbReference>
<keyword evidence="2" id="KW-1133">Transmembrane helix</keyword>
<feature type="compositionally biased region" description="Basic and acidic residues" evidence="1">
    <location>
        <begin position="1"/>
        <end position="10"/>
    </location>
</feature>
<feature type="transmembrane region" description="Helical" evidence="2">
    <location>
        <begin position="419"/>
        <end position="438"/>
    </location>
</feature>